<keyword evidence="3 6" id="KW-0812">Transmembrane</keyword>
<dbReference type="InterPro" id="IPR019397">
    <property type="entry name" value="Uncharacterised_TMEM39"/>
</dbReference>
<reference evidence="7" key="1">
    <citation type="submission" date="2021-12" db="EMBL/GenBank/DDBJ databases">
        <authorList>
            <person name="King R."/>
        </authorList>
    </citation>
    <scope>NUCLEOTIDE SEQUENCE</scope>
</reference>
<feature type="transmembrane region" description="Helical" evidence="6">
    <location>
        <begin position="50"/>
        <end position="69"/>
    </location>
</feature>
<evidence type="ECO:0000313" key="8">
    <source>
        <dbReference type="Proteomes" id="UP001152759"/>
    </source>
</evidence>
<evidence type="ECO:0000256" key="2">
    <source>
        <dbReference type="ARBA" id="ARBA00010737"/>
    </source>
</evidence>
<evidence type="ECO:0000256" key="4">
    <source>
        <dbReference type="ARBA" id="ARBA00022989"/>
    </source>
</evidence>
<feature type="transmembrane region" description="Helical" evidence="6">
    <location>
        <begin position="233"/>
        <end position="256"/>
    </location>
</feature>
<dbReference type="PANTHER" id="PTHR12995">
    <property type="entry name" value="FI21814P1"/>
    <property type="match status" value="1"/>
</dbReference>
<feature type="transmembrane region" description="Helical" evidence="6">
    <location>
        <begin position="262"/>
        <end position="283"/>
    </location>
</feature>
<dbReference type="OrthoDB" id="438179at2759"/>
<dbReference type="Pfam" id="PF10271">
    <property type="entry name" value="Tmp39"/>
    <property type="match status" value="1"/>
</dbReference>
<sequence>MGRRNLSRVSSHRPPQPLNDDLYKYKCGSQGKLTAPKHIRLPKIVEDSALMFEIVMFVFTYAATFFQFLNLYRSVWWLPHSHTSYTMNFYLINPYLVGFISTVLGCRLLYRLIWFFTSKICPTFMKNTVQKCIRVLLLIATMSVLLYCTYQIMQSHPIVSIFYLCYPISVYFILFGVTVQPLFDIIPHPTVSCDEEWPPPEGKTMHICSTSPQVIRDEVEYFKTDFNNRMKQVLFSSVMNAYYAGFVPCCFVQNFLYYDVNWATQHLTFTWLSCFIMYFIHLYPIRYYDTLHRAALHLGKWTKVESRMCHIPSHTWTDSTLWPQGALVRHSKELFKAEGITNAAEPGNISHTRFFLLFNDPTTLLYTQVALQFCIVMLQVGILLQASEWYHILSLMTLLFINYYPLFRLGRDFLVSWKMYRAEAAIQAKANS</sequence>
<dbReference type="AlphaFoldDB" id="A0A9P0F274"/>
<feature type="transmembrane region" description="Helical" evidence="6">
    <location>
        <begin position="363"/>
        <end position="383"/>
    </location>
</feature>
<dbReference type="GO" id="GO:0016020">
    <property type="term" value="C:membrane"/>
    <property type="evidence" value="ECO:0007669"/>
    <property type="project" value="UniProtKB-SubCell"/>
</dbReference>
<evidence type="ECO:0008006" key="9">
    <source>
        <dbReference type="Google" id="ProtNLM"/>
    </source>
</evidence>
<evidence type="ECO:0000256" key="1">
    <source>
        <dbReference type="ARBA" id="ARBA00004141"/>
    </source>
</evidence>
<proteinExistence type="inferred from homology"/>
<dbReference type="Proteomes" id="UP001152759">
    <property type="component" value="Chromosome 2"/>
</dbReference>
<feature type="transmembrane region" description="Helical" evidence="6">
    <location>
        <begin position="389"/>
        <end position="407"/>
    </location>
</feature>
<dbReference type="KEGG" id="btab:109035893"/>
<evidence type="ECO:0000256" key="3">
    <source>
        <dbReference type="ARBA" id="ARBA00022692"/>
    </source>
</evidence>
<protein>
    <recommendedName>
        <fullName evidence="9">Transmembrane protein 39A</fullName>
    </recommendedName>
</protein>
<feature type="transmembrane region" description="Helical" evidence="6">
    <location>
        <begin position="131"/>
        <end position="152"/>
    </location>
</feature>
<accession>A0A9P0F274</accession>
<organism evidence="7 8">
    <name type="scientific">Bemisia tabaci</name>
    <name type="common">Sweetpotato whitefly</name>
    <name type="synonym">Aleurodes tabaci</name>
    <dbReference type="NCBI Taxonomy" id="7038"/>
    <lineage>
        <taxon>Eukaryota</taxon>
        <taxon>Metazoa</taxon>
        <taxon>Ecdysozoa</taxon>
        <taxon>Arthropoda</taxon>
        <taxon>Hexapoda</taxon>
        <taxon>Insecta</taxon>
        <taxon>Pterygota</taxon>
        <taxon>Neoptera</taxon>
        <taxon>Paraneoptera</taxon>
        <taxon>Hemiptera</taxon>
        <taxon>Sternorrhyncha</taxon>
        <taxon>Aleyrodoidea</taxon>
        <taxon>Aleyrodidae</taxon>
        <taxon>Aleyrodinae</taxon>
        <taxon>Bemisia</taxon>
    </lineage>
</organism>
<comment type="similarity">
    <text evidence="2">Belongs to the TMEM39 family.</text>
</comment>
<keyword evidence="5 6" id="KW-0472">Membrane</keyword>
<name>A0A9P0F274_BEMTA</name>
<evidence type="ECO:0000313" key="7">
    <source>
        <dbReference type="EMBL" id="CAH0385221.1"/>
    </source>
</evidence>
<keyword evidence="4 6" id="KW-1133">Transmembrane helix</keyword>
<gene>
    <name evidence="7" type="ORF">BEMITA_LOCUS4473</name>
</gene>
<feature type="transmembrane region" description="Helical" evidence="6">
    <location>
        <begin position="89"/>
        <end position="110"/>
    </location>
</feature>
<dbReference type="EMBL" id="OU963863">
    <property type="protein sequence ID" value="CAH0385221.1"/>
    <property type="molecule type" value="Genomic_DNA"/>
</dbReference>
<keyword evidence="8" id="KW-1185">Reference proteome</keyword>
<dbReference type="PANTHER" id="PTHR12995:SF4">
    <property type="entry name" value="FI21814P1"/>
    <property type="match status" value="1"/>
</dbReference>
<evidence type="ECO:0000256" key="5">
    <source>
        <dbReference type="ARBA" id="ARBA00023136"/>
    </source>
</evidence>
<comment type="subcellular location">
    <subcellularLocation>
        <location evidence="1">Membrane</location>
        <topology evidence="1">Multi-pass membrane protein</topology>
    </subcellularLocation>
</comment>
<feature type="transmembrane region" description="Helical" evidence="6">
    <location>
        <begin position="158"/>
        <end position="179"/>
    </location>
</feature>
<evidence type="ECO:0000256" key="6">
    <source>
        <dbReference type="SAM" id="Phobius"/>
    </source>
</evidence>